<dbReference type="Gene3D" id="3.30.1220.10">
    <property type="entry name" value="CobW-like, C-terminal domain"/>
    <property type="match status" value="1"/>
</dbReference>
<name>A0A379G9P8_9BACT</name>
<dbReference type="OrthoDB" id="9808822at2"/>
<dbReference type="Proteomes" id="UP000254235">
    <property type="component" value="Unassembled WGS sequence"/>
</dbReference>
<evidence type="ECO:0000256" key="5">
    <source>
        <dbReference type="ARBA" id="ARBA00045658"/>
    </source>
</evidence>
<comment type="catalytic activity">
    <reaction evidence="6">
        <text>GTP + H2O = GDP + phosphate + H(+)</text>
        <dbReference type="Rhea" id="RHEA:19669"/>
        <dbReference type="ChEBI" id="CHEBI:15377"/>
        <dbReference type="ChEBI" id="CHEBI:15378"/>
        <dbReference type="ChEBI" id="CHEBI:37565"/>
        <dbReference type="ChEBI" id="CHEBI:43474"/>
        <dbReference type="ChEBI" id="CHEBI:58189"/>
    </reaction>
    <physiologicalReaction direction="left-to-right" evidence="6">
        <dbReference type="Rhea" id="RHEA:19670"/>
    </physiologicalReaction>
</comment>
<dbReference type="InterPro" id="IPR027417">
    <property type="entry name" value="P-loop_NTPase"/>
</dbReference>
<dbReference type="CDD" id="cd03112">
    <property type="entry name" value="CobW-like"/>
    <property type="match status" value="1"/>
</dbReference>
<dbReference type="SMART" id="SM00833">
    <property type="entry name" value="CobW_C"/>
    <property type="match status" value="1"/>
</dbReference>
<dbReference type="GeneID" id="78571749"/>
<dbReference type="InterPro" id="IPR011629">
    <property type="entry name" value="CobW-like_C"/>
</dbReference>
<keyword evidence="3" id="KW-0143">Chaperone</keyword>
<feature type="domain" description="CobW C-terminal" evidence="8">
    <location>
        <begin position="280"/>
        <end position="396"/>
    </location>
</feature>
<feature type="region of interest" description="Disordered" evidence="7">
    <location>
        <begin position="246"/>
        <end position="271"/>
    </location>
</feature>
<evidence type="ECO:0000313" key="10">
    <source>
        <dbReference type="Proteomes" id="UP000254235"/>
    </source>
</evidence>
<evidence type="ECO:0000256" key="7">
    <source>
        <dbReference type="SAM" id="MobiDB-lite"/>
    </source>
</evidence>
<dbReference type="InterPro" id="IPR003495">
    <property type="entry name" value="CobW/HypB/UreG_nucleotide-bd"/>
</dbReference>
<sequence>MKQNETPVLLLTGYLGSGKTTLVNKILSNNKGIKFAVIVNDIGEVNIDADLIEKGGVVDQQDDSLVALQNGCICCTLKMDLVKQLSDIVKQNRFDYIVIEASGICEPAPIAQTICAYPQVYPDLAKDGRAVLRNIVTVVDARRMCDEFSAGNDLLKKNLEEDDIENLLIQQIEFCNIVLLNKVDDVSAEELNKVRKIVRALQPKAEMIECNYGDVDFERILGANDFDFDKVATSASWIAAIENDDDEHEHGHERHHHHHHDHHHDHLENEESGEALEYNIDTFVYYARKPMDLNFFDDFVARKWHKSIIRCKGLCYFDNEKDTCYVFEQAGKQVTLRNAGQWYATMPAFELREFLEKNPKLKKDWEEPYGDRMQKLVFIGQNMDKEAIKAELDKCLK</sequence>
<comment type="similarity">
    <text evidence="4">Belongs to the SIMIBI class G3E GTPase family. ZNG1 subfamily.</text>
</comment>
<evidence type="ECO:0000256" key="2">
    <source>
        <dbReference type="ARBA" id="ARBA00022801"/>
    </source>
</evidence>
<dbReference type="SUPFAM" id="SSF52540">
    <property type="entry name" value="P-loop containing nucleoside triphosphate hydrolases"/>
    <property type="match status" value="1"/>
</dbReference>
<organism evidence="9 10">
    <name type="scientific">Prevotella pallens</name>
    <dbReference type="NCBI Taxonomy" id="60133"/>
    <lineage>
        <taxon>Bacteria</taxon>
        <taxon>Pseudomonadati</taxon>
        <taxon>Bacteroidota</taxon>
        <taxon>Bacteroidia</taxon>
        <taxon>Bacteroidales</taxon>
        <taxon>Prevotellaceae</taxon>
        <taxon>Prevotella</taxon>
    </lineage>
</organism>
<reference evidence="9 10" key="1">
    <citation type="submission" date="2018-06" db="EMBL/GenBank/DDBJ databases">
        <authorList>
            <consortium name="Pathogen Informatics"/>
            <person name="Doyle S."/>
        </authorList>
    </citation>
    <scope>NUCLEOTIDE SEQUENCE [LARGE SCALE GENOMIC DNA]</scope>
    <source>
        <strain evidence="9 10">NCTC13043</strain>
    </source>
</reference>
<dbReference type="GO" id="GO:0000166">
    <property type="term" value="F:nucleotide binding"/>
    <property type="evidence" value="ECO:0007669"/>
    <property type="project" value="UniProtKB-KW"/>
</dbReference>
<dbReference type="Pfam" id="PF07683">
    <property type="entry name" value="CobW_C"/>
    <property type="match status" value="1"/>
</dbReference>
<protein>
    <submittedName>
        <fullName evidence="9">Uncharacterized GTP-binding protein YjiA</fullName>
    </submittedName>
</protein>
<dbReference type="AlphaFoldDB" id="A0A379G9P8"/>
<feature type="compositionally biased region" description="Basic residues" evidence="7">
    <location>
        <begin position="253"/>
        <end position="263"/>
    </location>
</feature>
<proteinExistence type="inferred from homology"/>
<dbReference type="Gene3D" id="3.40.50.300">
    <property type="entry name" value="P-loop containing nucleotide triphosphate hydrolases"/>
    <property type="match status" value="1"/>
</dbReference>
<comment type="function">
    <text evidence="5">Zinc chaperone that directly transfers zinc cofactor to target proteins, thereby activating them. Zinc is transferred from the CXCC motif in the GTPase domain to the zinc binding site in target proteins in a process requiring GTP hydrolysis.</text>
</comment>
<evidence type="ECO:0000313" key="9">
    <source>
        <dbReference type="EMBL" id="SUC37621.1"/>
    </source>
</evidence>
<dbReference type="SUPFAM" id="SSF90002">
    <property type="entry name" value="Hypothetical protein YjiA, C-terminal domain"/>
    <property type="match status" value="1"/>
</dbReference>
<dbReference type="InterPro" id="IPR051927">
    <property type="entry name" value="Zn_Chap_cDPG_Synth"/>
</dbReference>
<keyword evidence="1" id="KW-0547">Nucleotide-binding</keyword>
<dbReference type="EMBL" id="UGTP01000002">
    <property type="protein sequence ID" value="SUC37621.1"/>
    <property type="molecule type" value="Genomic_DNA"/>
</dbReference>
<dbReference type="GO" id="GO:0016787">
    <property type="term" value="F:hydrolase activity"/>
    <property type="evidence" value="ECO:0007669"/>
    <property type="project" value="UniProtKB-KW"/>
</dbReference>
<accession>A0A379G9P8</accession>
<evidence type="ECO:0000256" key="4">
    <source>
        <dbReference type="ARBA" id="ARBA00034320"/>
    </source>
</evidence>
<dbReference type="PANTHER" id="PTHR43603:SF1">
    <property type="entry name" value="ZINC-REGULATED GTPASE METALLOPROTEIN ACTIVATOR 1"/>
    <property type="match status" value="1"/>
</dbReference>
<evidence type="ECO:0000259" key="8">
    <source>
        <dbReference type="SMART" id="SM00833"/>
    </source>
</evidence>
<evidence type="ECO:0000256" key="3">
    <source>
        <dbReference type="ARBA" id="ARBA00023186"/>
    </source>
</evidence>
<evidence type="ECO:0000256" key="1">
    <source>
        <dbReference type="ARBA" id="ARBA00022741"/>
    </source>
</evidence>
<dbReference type="PANTHER" id="PTHR43603">
    <property type="entry name" value="COBW DOMAIN-CONTAINING PROTEIN DDB_G0274527"/>
    <property type="match status" value="1"/>
</dbReference>
<dbReference type="InterPro" id="IPR036627">
    <property type="entry name" value="CobW-likC_sf"/>
</dbReference>
<evidence type="ECO:0000256" key="6">
    <source>
        <dbReference type="ARBA" id="ARBA00049117"/>
    </source>
</evidence>
<dbReference type="RefSeq" id="WP_115084031.1">
    <property type="nucleotide sequence ID" value="NZ_JABZUK010000039.1"/>
</dbReference>
<gene>
    <name evidence="9" type="primary">yjiA</name>
    <name evidence="9" type="ORF">NCTC13043_02111</name>
</gene>
<dbReference type="Pfam" id="PF02492">
    <property type="entry name" value="cobW"/>
    <property type="match status" value="1"/>
</dbReference>
<keyword evidence="2" id="KW-0378">Hydrolase</keyword>